<dbReference type="InterPro" id="IPR017938">
    <property type="entry name" value="Riboflavin_synthase-like_b-brl"/>
</dbReference>
<feature type="transmembrane region" description="Helical" evidence="15">
    <location>
        <begin position="46"/>
        <end position="64"/>
    </location>
</feature>
<evidence type="ECO:0000256" key="12">
    <source>
        <dbReference type="ARBA" id="ARBA00023180"/>
    </source>
</evidence>
<evidence type="ECO:0000256" key="6">
    <source>
        <dbReference type="ARBA" id="ARBA00022692"/>
    </source>
</evidence>
<dbReference type="Proteomes" id="UP000245783">
    <property type="component" value="Unassembled WGS sequence"/>
</dbReference>
<evidence type="ECO:0000313" key="18">
    <source>
        <dbReference type="Proteomes" id="UP000245783"/>
    </source>
</evidence>
<evidence type="ECO:0000256" key="10">
    <source>
        <dbReference type="ARBA" id="ARBA00023065"/>
    </source>
</evidence>
<evidence type="ECO:0000256" key="13">
    <source>
        <dbReference type="ARBA" id="ARBA00048483"/>
    </source>
</evidence>
<comment type="similarity">
    <text evidence="2">Belongs to the ferric reductase (FRE) family.</text>
</comment>
<dbReference type="GO" id="GO:0006826">
    <property type="term" value="P:iron ion transport"/>
    <property type="evidence" value="ECO:0007669"/>
    <property type="project" value="TreeGrafter"/>
</dbReference>
<protein>
    <recommendedName>
        <fullName evidence="3">ferric-chelate reductase (NADPH)</fullName>
        <ecNumber evidence="3">1.16.1.9</ecNumber>
    </recommendedName>
</protein>
<feature type="transmembrane region" description="Helical" evidence="15">
    <location>
        <begin position="290"/>
        <end position="308"/>
    </location>
</feature>
<dbReference type="EMBL" id="KZ819361">
    <property type="protein sequence ID" value="PWN44430.1"/>
    <property type="molecule type" value="Genomic_DNA"/>
</dbReference>
<keyword evidence="4" id="KW-0813">Transport</keyword>
<keyword evidence="11 15" id="KW-0472">Membrane</keyword>
<feature type="transmembrane region" description="Helical" evidence="15">
    <location>
        <begin position="328"/>
        <end position="347"/>
    </location>
</feature>
<evidence type="ECO:0000256" key="1">
    <source>
        <dbReference type="ARBA" id="ARBA00004651"/>
    </source>
</evidence>
<dbReference type="Pfam" id="PF01794">
    <property type="entry name" value="Ferric_reduct"/>
    <property type="match status" value="1"/>
</dbReference>
<dbReference type="Pfam" id="PF08022">
    <property type="entry name" value="FAD_binding_8"/>
    <property type="match status" value="1"/>
</dbReference>
<keyword evidence="6 15" id="KW-0812">Transmembrane</keyword>
<dbReference type="InterPro" id="IPR013121">
    <property type="entry name" value="Fe_red_NAD-bd_6"/>
</dbReference>
<evidence type="ECO:0000256" key="2">
    <source>
        <dbReference type="ARBA" id="ARBA00006278"/>
    </source>
</evidence>
<feature type="domain" description="FAD-binding FR-type" evidence="16">
    <location>
        <begin position="708"/>
        <end position="847"/>
    </location>
</feature>
<comment type="catalytic activity">
    <reaction evidence="13">
        <text>2 a Fe(II)-siderophore + NADP(+) + H(+) = 2 a Fe(III)-siderophore + NADPH</text>
        <dbReference type="Rhea" id="RHEA:28795"/>
        <dbReference type="Rhea" id="RHEA-COMP:11342"/>
        <dbReference type="Rhea" id="RHEA-COMP:11344"/>
        <dbReference type="ChEBI" id="CHEBI:15378"/>
        <dbReference type="ChEBI" id="CHEBI:29033"/>
        <dbReference type="ChEBI" id="CHEBI:29034"/>
        <dbReference type="ChEBI" id="CHEBI:57783"/>
        <dbReference type="ChEBI" id="CHEBI:58349"/>
        <dbReference type="EC" id="1.16.1.9"/>
    </reaction>
</comment>
<evidence type="ECO:0000256" key="3">
    <source>
        <dbReference type="ARBA" id="ARBA00012668"/>
    </source>
</evidence>
<feature type="region of interest" description="Disordered" evidence="14">
    <location>
        <begin position="408"/>
        <end position="454"/>
    </location>
</feature>
<keyword evidence="12" id="KW-0325">Glycoprotein</keyword>
<accession>A0A316W3P8</accession>
<dbReference type="PANTHER" id="PTHR32361">
    <property type="entry name" value="FERRIC/CUPRIC REDUCTASE TRANSMEMBRANE COMPONENT"/>
    <property type="match status" value="1"/>
</dbReference>
<keyword evidence="8 15" id="KW-1133">Transmembrane helix</keyword>
<dbReference type="OrthoDB" id="10006946at2759"/>
<reference evidence="17 18" key="1">
    <citation type="journal article" date="2018" name="Mol. Biol. Evol.">
        <title>Broad Genomic Sampling Reveals a Smut Pathogenic Ancestry of the Fungal Clade Ustilaginomycotina.</title>
        <authorList>
            <person name="Kijpornyongpan T."/>
            <person name="Mondo S.J."/>
            <person name="Barry K."/>
            <person name="Sandor L."/>
            <person name="Lee J."/>
            <person name="Lipzen A."/>
            <person name="Pangilinan J."/>
            <person name="LaButti K."/>
            <person name="Hainaut M."/>
            <person name="Henrissat B."/>
            <person name="Grigoriev I.V."/>
            <person name="Spatafora J.W."/>
            <person name="Aime M.C."/>
        </authorList>
    </citation>
    <scope>NUCLEOTIDE SEQUENCE [LARGE SCALE GENOMIC DNA]</scope>
    <source>
        <strain evidence="17 18">MCA 4658</strain>
    </source>
</reference>
<dbReference type="GO" id="GO:0005886">
    <property type="term" value="C:plasma membrane"/>
    <property type="evidence" value="ECO:0007669"/>
    <property type="project" value="UniProtKB-SubCell"/>
</dbReference>
<gene>
    <name evidence="17" type="ORF">IE81DRAFT_19752</name>
</gene>
<evidence type="ECO:0000256" key="7">
    <source>
        <dbReference type="ARBA" id="ARBA00022982"/>
    </source>
</evidence>
<dbReference type="GeneID" id="37032720"/>
<evidence type="ECO:0000256" key="9">
    <source>
        <dbReference type="ARBA" id="ARBA00023002"/>
    </source>
</evidence>
<feature type="transmembrane region" description="Helical" evidence="15">
    <location>
        <begin position="249"/>
        <end position="269"/>
    </location>
</feature>
<dbReference type="RefSeq" id="XP_025371590.1">
    <property type="nucleotide sequence ID" value="XM_025510850.1"/>
</dbReference>
<dbReference type="InterPro" id="IPR013130">
    <property type="entry name" value="Fe3_Rdtase_TM_dom"/>
</dbReference>
<evidence type="ECO:0000256" key="5">
    <source>
        <dbReference type="ARBA" id="ARBA00022475"/>
    </source>
</evidence>
<feature type="region of interest" description="Disordered" evidence="14">
    <location>
        <begin position="1028"/>
        <end position="1145"/>
    </location>
</feature>
<feature type="transmembrane region" description="Helical" evidence="15">
    <location>
        <begin position="137"/>
        <end position="161"/>
    </location>
</feature>
<feature type="region of interest" description="Disordered" evidence="14">
    <location>
        <begin position="973"/>
        <end position="992"/>
    </location>
</feature>
<keyword evidence="18" id="KW-1185">Reference proteome</keyword>
<feature type="region of interest" description="Disordered" evidence="14">
    <location>
        <begin position="939"/>
        <end position="964"/>
    </location>
</feature>
<sequence>MSLSKMGEMLRRASCSGGCFSPDDNKRVYLASYFNAHMLSKPSWRYMYLLWFIIAAFAIFGAALHHLHLSKRTPYLAALWQKVGVRNRVIKIGEKEASSRPRPVAEKVTQNAAARMLGWPAPEPSQQMRPPSRRRMIILPSVARCLFLCALLLIPILLTIIGADYIRPTAGIFDMSASFPNITDPGTPLFARSKGALDGIPEASQGPYRRHLSWGIGSFQNIGTAPATVTLPYRTWWTAGGRTGIMTNALTPLIVVVALKAQPFAIFSTRLLGGLSFDRLSFVHKWGGRIVWLFAAVHVATWSVQLKLDYAFGGDMWAFVFLWNRFRWGFVSFGFLTLLTLLSLGPLRRDYYEVFYVCHIVCAAGTMIAAALHHPPLGAWMWAALAWWLAERAYRALKTAWTNGLGFSGRKPRPLQADRMPTTPTSAGWPQSPFPTGDKPHEEKSWHIGGQPATQRQQFSSLGSLWGYESDSSANKIDSYSRSIAPRSEGSTTDGHGHRVRHNGSAGIDPRRRFSAATVSTFVGSEAPGKPIGDRNGSSSSEASGYGHGHWNETNRGSRGVITEYLPTQLKRQTPDSAQYDPVSDVVDDYSDADTDASRRQTLQGDVTPKERGVQLSDGHLVNQHYRPPFAPRNARPLSSADMYKQEGIDPPANVENVANARQGPAAQWSATPMQASHSHFSHDSRGAAAQATHPNPASRPLLKRSARPAIAADVAAVIKPGFAFAQLLPGKTVRMTLRTPNRMWWRPGQYVNLNVPGVRWWESHPFTIASAYDAGAGAGLTHAPGEERTIVLLLRARHGFTRHLWDHVCAQREAQLIEAGAAAHKATAGVHIRALVDGPYGSSARVNWEENGTVLIICGGSGVSFGMSVLEHLCARMASAGTSKDSMPLTRVRFVWMLREFSHLQWIASALRRCIELVDPAYLRIDLYVTHLNNLETPSTRRPAARGPTAGILGDGSAYGTQSDVRHRMNNGSASAYGDGMPDAPGYNRFTEASAGQGEEYDVSAYDLTQFDGEDFSAPSATEVRLNERLHKEGKLRRANTRKQSVRKAGRKAKQSPDVWAADITENSQRALYGQDSETEDSKPAVQERRQPESTPSSHHLLPHGPSYMTSGDGKLTPGTLTPSGALTPSAPPSPNLFPQSRPGLSSYRSSMLVTPMASTTNLIATAQGPAGGAGVDLEHGMVPPGTASFDAPIDLDPLEDADMRAVAELARPGHPRLDAIVREESEKLVSARGTGYGSQSRSVQSLLVTSCGPGSLSSLLRSIVSRQIDPSGIRGGTAPYIDLVTESYEWGGS</sequence>
<comment type="subcellular location">
    <subcellularLocation>
        <location evidence="1">Cell membrane</location>
        <topology evidence="1">Multi-pass membrane protein</topology>
    </subcellularLocation>
</comment>
<dbReference type="STRING" id="1522189.A0A316W3P8"/>
<keyword evidence="7" id="KW-0249">Electron transport</keyword>
<proteinExistence type="inferred from homology"/>
<dbReference type="Pfam" id="PF08030">
    <property type="entry name" value="NAD_binding_6"/>
    <property type="match status" value="1"/>
</dbReference>
<keyword evidence="5" id="KW-1003">Cell membrane</keyword>
<dbReference type="SFLD" id="SFLDS00052">
    <property type="entry name" value="Ferric_Reductase_Domain"/>
    <property type="match status" value="2"/>
</dbReference>
<feature type="compositionally biased region" description="Polar residues" evidence="14">
    <location>
        <begin position="669"/>
        <end position="679"/>
    </location>
</feature>
<keyword evidence="10" id="KW-0406">Ion transport</keyword>
<dbReference type="PROSITE" id="PS51384">
    <property type="entry name" value="FAD_FR"/>
    <property type="match status" value="1"/>
</dbReference>
<evidence type="ECO:0000256" key="8">
    <source>
        <dbReference type="ARBA" id="ARBA00022989"/>
    </source>
</evidence>
<feature type="region of interest" description="Disordered" evidence="14">
    <location>
        <begin position="479"/>
        <end position="558"/>
    </location>
</feature>
<dbReference type="InterPro" id="IPR039261">
    <property type="entry name" value="FNR_nucleotide-bd"/>
</dbReference>
<dbReference type="InParanoid" id="A0A316W3P8"/>
<dbReference type="Gene3D" id="3.40.50.80">
    <property type="entry name" value="Nucleotide-binding domain of ferredoxin-NADP reductase (FNR) module"/>
    <property type="match status" value="1"/>
</dbReference>
<name>A0A316W3P8_9BASI</name>
<evidence type="ECO:0000256" key="14">
    <source>
        <dbReference type="SAM" id="MobiDB-lite"/>
    </source>
</evidence>
<evidence type="ECO:0000256" key="15">
    <source>
        <dbReference type="SAM" id="Phobius"/>
    </source>
</evidence>
<feature type="transmembrane region" description="Helical" evidence="15">
    <location>
        <begin position="354"/>
        <end position="372"/>
    </location>
</feature>
<evidence type="ECO:0000256" key="11">
    <source>
        <dbReference type="ARBA" id="ARBA00023136"/>
    </source>
</evidence>
<feature type="compositionally biased region" description="Basic and acidic residues" evidence="14">
    <location>
        <begin position="1081"/>
        <end position="1093"/>
    </location>
</feature>
<feature type="compositionally biased region" description="Basic residues" evidence="14">
    <location>
        <begin position="1035"/>
        <end position="1055"/>
    </location>
</feature>
<dbReference type="GO" id="GO:0015677">
    <property type="term" value="P:copper ion import"/>
    <property type="evidence" value="ECO:0007669"/>
    <property type="project" value="TreeGrafter"/>
</dbReference>
<dbReference type="GO" id="GO:0006879">
    <property type="term" value="P:intracellular iron ion homeostasis"/>
    <property type="evidence" value="ECO:0007669"/>
    <property type="project" value="TreeGrafter"/>
</dbReference>
<feature type="region of interest" description="Disordered" evidence="14">
    <location>
        <begin position="662"/>
        <end position="703"/>
    </location>
</feature>
<evidence type="ECO:0000313" key="17">
    <source>
        <dbReference type="EMBL" id="PWN44430.1"/>
    </source>
</evidence>
<dbReference type="GO" id="GO:0052851">
    <property type="term" value="F:ferric-chelate reductase (NADPH) activity"/>
    <property type="evidence" value="ECO:0007669"/>
    <property type="project" value="UniProtKB-EC"/>
</dbReference>
<dbReference type="SUPFAM" id="SSF63380">
    <property type="entry name" value="Riboflavin synthase domain-like"/>
    <property type="match status" value="1"/>
</dbReference>
<dbReference type="InterPro" id="IPR051410">
    <property type="entry name" value="Ferric/Cupric_Reductase"/>
</dbReference>
<feature type="region of interest" description="Disordered" evidence="14">
    <location>
        <begin position="570"/>
        <end position="606"/>
    </location>
</feature>
<keyword evidence="9" id="KW-0560">Oxidoreductase</keyword>
<evidence type="ECO:0000256" key="4">
    <source>
        <dbReference type="ARBA" id="ARBA00022448"/>
    </source>
</evidence>
<dbReference type="PANTHER" id="PTHR32361:SF9">
    <property type="entry name" value="FERRIC REDUCTASE TRANSMEMBRANE COMPONENT 3-RELATED"/>
    <property type="match status" value="1"/>
</dbReference>
<feature type="compositionally biased region" description="Acidic residues" evidence="14">
    <location>
        <begin position="586"/>
        <end position="595"/>
    </location>
</feature>
<dbReference type="Gene3D" id="2.40.30.10">
    <property type="entry name" value="Translation factors"/>
    <property type="match status" value="1"/>
</dbReference>
<dbReference type="InterPro" id="IPR013112">
    <property type="entry name" value="FAD-bd_8"/>
</dbReference>
<organism evidence="17 18">
    <name type="scientific">Ceraceosorus guamensis</name>
    <dbReference type="NCBI Taxonomy" id="1522189"/>
    <lineage>
        <taxon>Eukaryota</taxon>
        <taxon>Fungi</taxon>
        <taxon>Dikarya</taxon>
        <taxon>Basidiomycota</taxon>
        <taxon>Ustilaginomycotina</taxon>
        <taxon>Exobasidiomycetes</taxon>
        <taxon>Ceraceosorales</taxon>
        <taxon>Ceraceosoraceae</taxon>
        <taxon>Ceraceosorus</taxon>
    </lineage>
</organism>
<dbReference type="EC" id="1.16.1.9" evidence="3"/>
<evidence type="ECO:0000259" key="16">
    <source>
        <dbReference type="PROSITE" id="PS51384"/>
    </source>
</evidence>
<dbReference type="InterPro" id="IPR017927">
    <property type="entry name" value="FAD-bd_FR_type"/>
</dbReference>
<dbReference type="CDD" id="cd06186">
    <property type="entry name" value="NOX_Duox_like_FAD_NADP"/>
    <property type="match status" value="1"/>
</dbReference>